<keyword evidence="2" id="KW-1185">Reference proteome</keyword>
<comment type="caution">
    <text evidence="1">The sequence shown here is derived from an EMBL/GenBank/DDBJ whole genome shotgun (WGS) entry which is preliminary data.</text>
</comment>
<proteinExistence type="predicted"/>
<dbReference type="AlphaFoldDB" id="A0A7J7LUP1"/>
<gene>
    <name evidence="1" type="ORF">GIB67_011740</name>
</gene>
<organism evidence="1 2">
    <name type="scientific">Kingdonia uniflora</name>
    <dbReference type="NCBI Taxonomy" id="39325"/>
    <lineage>
        <taxon>Eukaryota</taxon>
        <taxon>Viridiplantae</taxon>
        <taxon>Streptophyta</taxon>
        <taxon>Embryophyta</taxon>
        <taxon>Tracheophyta</taxon>
        <taxon>Spermatophyta</taxon>
        <taxon>Magnoliopsida</taxon>
        <taxon>Ranunculales</taxon>
        <taxon>Circaeasteraceae</taxon>
        <taxon>Kingdonia</taxon>
    </lineage>
</organism>
<sequence>MTFDFRHTANFSIMRRMNDAWKRHKSRLNKKYIKVVERNFPDEDAGKTDVFIKAHTKIDKTYQCPKIIEKLQENMILYPDSNKMGYDDVLTKTLGKDKKGHMMAMGIDITPSFMTNAIHIVEENEDLKATNNELKTMLLTMKKDLPHQKNIGKLHHKHNPLRLIMQQQKKSDLHRECKLNGCPEGIVIYGGVADVSPDAYCHNKQLGDEYYKIEIFNVINKDALLFRQDSFTKTIGDSQAWINEEGEGTSKDLWSCTLVEEDDVNDRTLKKARRVVSELRNPLAKVVFMDGLSPLDEDPIKEHLQKLPIVELHLLYLRMYFLFSWDKGAHDGWLEVAEAKVTRQVAAVEVLVEDEEERKMNFLKGLRPYFRKFLIASGANSYREILSKALAIEQNDVEDHKPKDLRNQVRQDQRLDKGKAVQSQYENLGSKRQKFSITDGAPARVMGGQHSYGPRFAFGEC</sequence>
<evidence type="ECO:0000313" key="1">
    <source>
        <dbReference type="EMBL" id="KAF6146268.1"/>
    </source>
</evidence>
<dbReference type="EMBL" id="JACGCM010002002">
    <property type="protein sequence ID" value="KAF6146268.1"/>
    <property type="molecule type" value="Genomic_DNA"/>
</dbReference>
<protein>
    <submittedName>
        <fullName evidence="1">Uncharacterized protein</fullName>
    </submittedName>
</protein>
<evidence type="ECO:0000313" key="2">
    <source>
        <dbReference type="Proteomes" id="UP000541444"/>
    </source>
</evidence>
<accession>A0A7J7LUP1</accession>
<dbReference type="OrthoDB" id="1936908at2759"/>
<dbReference type="Proteomes" id="UP000541444">
    <property type="component" value="Unassembled WGS sequence"/>
</dbReference>
<reference evidence="1 2" key="1">
    <citation type="journal article" date="2020" name="IScience">
        <title>Genome Sequencing of the Endangered Kingdonia uniflora (Circaeasteraceae, Ranunculales) Reveals Potential Mechanisms of Evolutionary Specialization.</title>
        <authorList>
            <person name="Sun Y."/>
            <person name="Deng T."/>
            <person name="Zhang A."/>
            <person name="Moore M.J."/>
            <person name="Landis J.B."/>
            <person name="Lin N."/>
            <person name="Zhang H."/>
            <person name="Zhang X."/>
            <person name="Huang J."/>
            <person name="Zhang X."/>
            <person name="Sun H."/>
            <person name="Wang H."/>
        </authorList>
    </citation>
    <scope>NUCLEOTIDE SEQUENCE [LARGE SCALE GENOMIC DNA]</scope>
    <source>
        <strain evidence="1">TB1705</strain>
        <tissue evidence="1">Leaf</tissue>
    </source>
</reference>
<name>A0A7J7LUP1_9MAGN</name>